<proteinExistence type="inferred from homology"/>
<organism evidence="6 7">
    <name type="scientific">Pendulispora brunnea</name>
    <dbReference type="NCBI Taxonomy" id="2905690"/>
    <lineage>
        <taxon>Bacteria</taxon>
        <taxon>Pseudomonadati</taxon>
        <taxon>Myxococcota</taxon>
        <taxon>Myxococcia</taxon>
        <taxon>Myxococcales</taxon>
        <taxon>Sorangiineae</taxon>
        <taxon>Pendulisporaceae</taxon>
        <taxon>Pendulispora</taxon>
    </lineage>
</organism>
<gene>
    <name evidence="6" type="ORF">LZC95_02820</name>
</gene>
<reference evidence="6 7" key="1">
    <citation type="submission" date="2021-12" db="EMBL/GenBank/DDBJ databases">
        <title>Discovery of the Pendulisporaceae a myxobacterial family with distinct sporulation behavior and unique specialized metabolism.</title>
        <authorList>
            <person name="Garcia R."/>
            <person name="Popoff A."/>
            <person name="Bader C.D."/>
            <person name="Loehr J."/>
            <person name="Walesch S."/>
            <person name="Walt C."/>
            <person name="Boldt J."/>
            <person name="Bunk B."/>
            <person name="Haeckl F.J.F.P.J."/>
            <person name="Gunesch A.P."/>
            <person name="Birkelbach J."/>
            <person name="Nuebel U."/>
            <person name="Pietschmann T."/>
            <person name="Bach T."/>
            <person name="Mueller R."/>
        </authorList>
    </citation>
    <scope>NUCLEOTIDE SEQUENCE [LARGE SCALE GENOMIC DNA]</scope>
    <source>
        <strain evidence="6 7">MSr12523</strain>
    </source>
</reference>
<dbReference type="SUPFAM" id="SSF46785">
    <property type="entry name" value="Winged helix' DNA-binding domain"/>
    <property type="match status" value="1"/>
</dbReference>
<sequence>MADLNSLAIFAKVVEARGFSKAARRLNIPLSTVSRRVAELEDQLGVRLLERSTRSLRLTDVGAEVLEHAQRSAELSETVDNLVSNQLSTVEGVLRLSAPLSTSDTLVAPLLGAFKASYPNVRVQVFITNRYVDHIADGVDLALRVGPLVDSSLVARKILTFRNQLVASPTYLEKVKAPKSPKDLLHHKLITFSHWRPGLRWIFRHRSRKDQETLSFEPHLSMNDYSGLAAVLLTGAGIGDLPPVVQPSLMREGRLVEVMPDWHFPTSDLSVVHLSNLHMSRPVRLFKEFAVEMAPTLFPNLPV</sequence>
<dbReference type="RefSeq" id="WP_394846382.1">
    <property type="nucleotide sequence ID" value="NZ_CP089982.1"/>
</dbReference>
<comment type="similarity">
    <text evidence="1">Belongs to the LysR transcriptional regulatory family.</text>
</comment>
<dbReference type="InterPro" id="IPR000847">
    <property type="entry name" value="LysR_HTH_N"/>
</dbReference>
<keyword evidence="7" id="KW-1185">Reference proteome</keyword>
<accession>A0ABZ2KAS1</accession>
<dbReference type="SUPFAM" id="SSF53850">
    <property type="entry name" value="Periplasmic binding protein-like II"/>
    <property type="match status" value="1"/>
</dbReference>
<feature type="domain" description="HTH lysR-type" evidence="5">
    <location>
        <begin position="1"/>
        <end position="59"/>
    </location>
</feature>
<evidence type="ECO:0000256" key="1">
    <source>
        <dbReference type="ARBA" id="ARBA00009437"/>
    </source>
</evidence>
<dbReference type="Pfam" id="PF00126">
    <property type="entry name" value="HTH_1"/>
    <property type="match status" value="1"/>
</dbReference>
<dbReference type="EMBL" id="CP089982">
    <property type="protein sequence ID" value="WXA95772.1"/>
    <property type="molecule type" value="Genomic_DNA"/>
</dbReference>
<dbReference type="InterPro" id="IPR005119">
    <property type="entry name" value="LysR_subst-bd"/>
</dbReference>
<evidence type="ECO:0000313" key="7">
    <source>
        <dbReference type="Proteomes" id="UP001379533"/>
    </source>
</evidence>
<dbReference type="PANTHER" id="PTHR30537">
    <property type="entry name" value="HTH-TYPE TRANSCRIPTIONAL REGULATOR"/>
    <property type="match status" value="1"/>
</dbReference>
<dbReference type="CDD" id="cd08422">
    <property type="entry name" value="PBP2_CrgA_like"/>
    <property type="match status" value="1"/>
</dbReference>
<keyword evidence="2" id="KW-0805">Transcription regulation</keyword>
<dbReference type="PROSITE" id="PS50931">
    <property type="entry name" value="HTH_LYSR"/>
    <property type="match status" value="1"/>
</dbReference>
<dbReference type="Gene3D" id="1.10.10.10">
    <property type="entry name" value="Winged helix-like DNA-binding domain superfamily/Winged helix DNA-binding domain"/>
    <property type="match status" value="1"/>
</dbReference>
<protein>
    <submittedName>
        <fullName evidence="6">LysR family transcriptional regulator</fullName>
    </submittedName>
</protein>
<dbReference type="Proteomes" id="UP001379533">
    <property type="component" value="Chromosome"/>
</dbReference>
<evidence type="ECO:0000256" key="3">
    <source>
        <dbReference type="ARBA" id="ARBA00023125"/>
    </source>
</evidence>
<dbReference type="InterPro" id="IPR036390">
    <property type="entry name" value="WH_DNA-bd_sf"/>
</dbReference>
<evidence type="ECO:0000259" key="5">
    <source>
        <dbReference type="PROSITE" id="PS50931"/>
    </source>
</evidence>
<dbReference type="PANTHER" id="PTHR30537:SF68">
    <property type="entry name" value="TRANSCRIPTIONAL REGULATOR-RELATED"/>
    <property type="match status" value="1"/>
</dbReference>
<keyword evidence="3" id="KW-0238">DNA-binding</keyword>
<evidence type="ECO:0000256" key="2">
    <source>
        <dbReference type="ARBA" id="ARBA00023015"/>
    </source>
</evidence>
<name>A0ABZ2KAS1_9BACT</name>
<keyword evidence="4" id="KW-0804">Transcription</keyword>
<dbReference type="PRINTS" id="PR00039">
    <property type="entry name" value="HTHLYSR"/>
</dbReference>
<dbReference type="Gene3D" id="3.40.190.290">
    <property type="match status" value="1"/>
</dbReference>
<dbReference type="Pfam" id="PF03466">
    <property type="entry name" value="LysR_substrate"/>
    <property type="match status" value="1"/>
</dbReference>
<evidence type="ECO:0000256" key="4">
    <source>
        <dbReference type="ARBA" id="ARBA00023163"/>
    </source>
</evidence>
<dbReference type="InterPro" id="IPR058163">
    <property type="entry name" value="LysR-type_TF_proteobact-type"/>
</dbReference>
<evidence type="ECO:0000313" key="6">
    <source>
        <dbReference type="EMBL" id="WXA95772.1"/>
    </source>
</evidence>
<dbReference type="InterPro" id="IPR036388">
    <property type="entry name" value="WH-like_DNA-bd_sf"/>
</dbReference>